<evidence type="ECO:0000313" key="3">
    <source>
        <dbReference type="Proteomes" id="UP001055117"/>
    </source>
</evidence>
<reference evidence="2 3" key="1">
    <citation type="journal article" date="2021" name="Front. Microbiol.">
        <title>Comprehensive Comparative Genomics and Phenotyping of Methylobacterium Species.</title>
        <authorList>
            <person name="Alessa O."/>
            <person name="Ogura Y."/>
            <person name="Fujitani Y."/>
            <person name="Takami H."/>
            <person name="Hayashi T."/>
            <person name="Sahin N."/>
            <person name="Tani A."/>
        </authorList>
    </citation>
    <scope>NUCLEOTIDE SEQUENCE [LARGE SCALE GENOMIC DNA]</scope>
    <source>
        <strain evidence="2 3">DSM 23679</strain>
    </source>
</reference>
<organism evidence="2 3">
    <name type="scientific">Methylobacterium cerastii</name>
    <dbReference type="NCBI Taxonomy" id="932741"/>
    <lineage>
        <taxon>Bacteria</taxon>
        <taxon>Pseudomonadati</taxon>
        <taxon>Pseudomonadota</taxon>
        <taxon>Alphaproteobacteria</taxon>
        <taxon>Hyphomicrobiales</taxon>
        <taxon>Methylobacteriaceae</taxon>
        <taxon>Methylobacterium</taxon>
    </lineage>
</organism>
<keyword evidence="3" id="KW-1185">Reference proteome</keyword>
<accession>A0ABQ4QNQ4</accession>
<evidence type="ECO:0000256" key="1">
    <source>
        <dbReference type="SAM" id="MobiDB-lite"/>
    </source>
</evidence>
<dbReference type="PANTHER" id="PTHR39441:SF1">
    <property type="entry name" value="DUF2252 DOMAIN-CONTAINING PROTEIN"/>
    <property type="match status" value="1"/>
</dbReference>
<protein>
    <recommendedName>
        <fullName evidence="4">DUF2252 domain-containing protein</fullName>
    </recommendedName>
</protein>
<comment type="caution">
    <text evidence="2">The sequence shown here is derived from an EMBL/GenBank/DDBJ whole genome shotgun (WGS) entry which is preliminary data.</text>
</comment>
<dbReference type="Proteomes" id="UP001055117">
    <property type="component" value="Unassembled WGS sequence"/>
</dbReference>
<feature type="region of interest" description="Disordered" evidence="1">
    <location>
        <begin position="1"/>
        <end position="40"/>
    </location>
</feature>
<evidence type="ECO:0000313" key="2">
    <source>
        <dbReference type="EMBL" id="GJD46832.1"/>
    </source>
</evidence>
<dbReference type="InterPro" id="IPR018721">
    <property type="entry name" value="DUF2252"/>
</dbReference>
<proteinExistence type="predicted"/>
<dbReference type="EMBL" id="BPQG01000095">
    <property type="protein sequence ID" value="GJD46832.1"/>
    <property type="molecule type" value="Genomic_DNA"/>
</dbReference>
<gene>
    <name evidence="2" type="ORF">AFCDBAGC_4717</name>
</gene>
<feature type="compositionally biased region" description="Basic and acidic residues" evidence="1">
    <location>
        <begin position="26"/>
        <end position="39"/>
    </location>
</feature>
<evidence type="ECO:0008006" key="4">
    <source>
        <dbReference type="Google" id="ProtNLM"/>
    </source>
</evidence>
<sequence>MERPNQMSGDDAFGEAETVPGPAQDQRQDKDGRDAHEAAEEVVLEPLADYPHIDLRTGGEPWDKRRAAGKRLREAVPHEAHAALDLPSDRPDPVDLIVGAHEGRQPRLVPLRVARMASSPFAFLRGAAHVMAWDLAHGPRSDINVVMNGDAHISNFGLFGTPQGDVVLDLNDFDEVTIGPWEWDLKRLVASIEVAAREDAVPAEARRQAVMAAVGGYQHTMLDLAPQGSLDVWQQATRADRLDVSGVRIDEASQAVVRKAVEKARKKNNQSLLARVGERRVDGGWRFREDAPILTGVDDETREAVITGLEHYAETLPRERRFMLSRYHVVDVAHRVVGVGSVGTRAYVALLCGNSDQDVLFLQVKEAVRPAHAPYLPGMPEPYASHEGERVIYGQRLLQGVGDPLLGWTTIEDRPFYVRQMKNMKGEIPVSCMTGQPLLYFSWAYGALLARAHARTGDAAAIAGYCGKDRHADLREALADWAHAYGDQNAADYEAFLAAIASGRLEAADDPCL</sequence>
<name>A0ABQ4QNQ4_9HYPH</name>
<dbReference type="Pfam" id="PF10009">
    <property type="entry name" value="DUF2252"/>
    <property type="match status" value="1"/>
</dbReference>
<dbReference type="PANTHER" id="PTHR39441">
    <property type="entry name" value="DUF2252 DOMAIN-CONTAINING PROTEIN"/>
    <property type="match status" value="1"/>
</dbReference>